<dbReference type="EMBL" id="RAPN01000001">
    <property type="protein sequence ID" value="RKD91081.1"/>
    <property type="molecule type" value="Genomic_DNA"/>
</dbReference>
<reference evidence="1 2" key="1">
    <citation type="submission" date="2018-09" db="EMBL/GenBank/DDBJ databases">
        <title>Genomic Encyclopedia of Archaeal and Bacterial Type Strains, Phase II (KMG-II): from individual species to whole genera.</title>
        <authorList>
            <person name="Goeker M."/>
        </authorList>
    </citation>
    <scope>NUCLEOTIDE SEQUENCE [LARGE SCALE GENOMIC DNA]</scope>
    <source>
        <strain evidence="1 2">DSM 27148</strain>
    </source>
</reference>
<accession>A0A419W6I3</accession>
<sequence>MKIVIVNDIKGDHESIIPYGLNMAKYLEAEVILVHVVDPRVQQAVPSVVADSSSISPGEKQLADEFYRKELEQSKQELDDFLSHEISRLNYPLKWELDLRIDSIENRLKTIAEEYPDSIFVMSKTPDNYIFDSQKETIDISQTFSGLCLFVPAGEQFVPYSSILIPTGFTNEEKDGINHLACLLNHFLPVVNLLGRPERKGEKEMTTLMDIDQLFPKATVNYKVLQEGNFDDEFIDHARILSPSLVAVVEEKKGFWSKLFKKELIRKLLKSSDCPVLYSNYDAN</sequence>
<evidence type="ECO:0000313" key="1">
    <source>
        <dbReference type="EMBL" id="RKD91081.1"/>
    </source>
</evidence>
<dbReference type="RefSeq" id="WP_120272417.1">
    <property type="nucleotide sequence ID" value="NZ_RAPN01000001.1"/>
</dbReference>
<evidence type="ECO:0000313" key="2">
    <source>
        <dbReference type="Proteomes" id="UP000283387"/>
    </source>
</evidence>
<organism evidence="1 2">
    <name type="scientific">Mangrovibacterium diazotrophicum</name>
    <dbReference type="NCBI Taxonomy" id="1261403"/>
    <lineage>
        <taxon>Bacteria</taxon>
        <taxon>Pseudomonadati</taxon>
        <taxon>Bacteroidota</taxon>
        <taxon>Bacteroidia</taxon>
        <taxon>Marinilabiliales</taxon>
        <taxon>Prolixibacteraceae</taxon>
        <taxon>Mangrovibacterium</taxon>
    </lineage>
</organism>
<dbReference type="SUPFAM" id="SSF52402">
    <property type="entry name" value="Adenine nucleotide alpha hydrolases-like"/>
    <property type="match status" value="1"/>
</dbReference>
<dbReference type="Gene3D" id="3.40.50.12370">
    <property type="match status" value="1"/>
</dbReference>
<dbReference type="OrthoDB" id="1120272at2"/>
<keyword evidence="2" id="KW-1185">Reference proteome</keyword>
<name>A0A419W6I3_9BACT</name>
<evidence type="ECO:0008006" key="3">
    <source>
        <dbReference type="Google" id="ProtNLM"/>
    </source>
</evidence>
<proteinExistence type="predicted"/>
<protein>
    <recommendedName>
        <fullName evidence="3">Universal stress protein family protein</fullName>
    </recommendedName>
</protein>
<dbReference type="Proteomes" id="UP000283387">
    <property type="component" value="Unassembled WGS sequence"/>
</dbReference>
<gene>
    <name evidence="1" type="ORF">BC643_1430</name>
</gene>
<comment type="caution">
    <text evidence="1">The sequence shown here is derived from an EMBL/GenBank/DDBJ whole genome shotgun (WGS) entry which is preliminary data.</text>
</comment>
<dbReference type="AlphaFoldDB" id="A0A419W6I3"/>